<comment type="caution">
    <text evidence="11">The sequence shown here is derived from an EMBL/GenBank/DDBJ whole genome shotgun (WGS) entry which is preliminary data.</text>
</comment>
<dbReference type="InterPro" id="IPR045864">
    <property type="entry name" value="aa-tRNA-synth_II/BPL/LPL"/>
</dbReference>
<comment type="miscellaneous">
    <text evidence="5">In the reaction, the free carboxyl group of octanoic acid is attached via an amide linkage to the epsilon-amino group of a specific lysine residue of lipoyl domains of lipoate-dependent enzymes.</text>
</comment>
<feature type="binding site" evidence="5 8">
    <location>
        <begin position="156"/>
        <end position="158"/>
    </location>
    <ligand>
        <name>substrate</name>
    </ligand>
</feature>
<evidence type="ECO:0000313" key="11">
    <source>
        <dbReference type="EMBL" id="GLI56458.1"/>
    </source>
</evidence>
<dbReference type="InterPro" id="IPR004143">
    <property type="entry name" value="BPL_LPL_catalytic"/>
</dbReference>
<evidence type="ECO:0000256" key="3">
    <source>
        <dbReference type="ARBA" id="ARBA00023315"/>
    </source>
</evidence>
<sequence length="221" mass="25059">MNRVYAVDLGRMDYLEVLEIQKKLESKVALEGDVGYLLISESDPVITVGRASEEDEVIYSEETLKAMGIKRYSVERGGRVTLHGPGQIVGYPIINLENYKKDLHWYLSALEEVVGDALEEIGVENHRSQGKTGVWTDSGKICAIGVKVKRWVTTHGFALNHTIDLDLFKGINPCGLMEYGVARIEDYREQIERQVIVDALWRSFQRRFQCELIIGQAKDLL</sequence>
<evidence type="ECO:0000256" key="2">
    <source>
        <dbReference type="ARBA" id="ARBA00022679"/>
    </source>
</evidence>
<dbReference type="EMBL" id="BSDY01000008">
    <property type="protein sequence ID" value="GLI56458.1"/>
    <property type="molecule type" value="Genomic_DNA"/>
</dbReference>
<feature type="active site" description="Acyl-thioester intermediate" evidence="5 7">
    <location>
        <position position="174"/>
    </location>
</feature>
<evidence type="ECO:0000256" key="1">
    <source>
        <dbReference type="ARBA" id="ARBA00004821"/>
    </source>
</evidence>
<name>A0A9W6GLA5_9FUSO</name>
<gene>
    <name evidence="5 11" type="primary">lipB</name>
    <name evidence="11" type="ORF">PM10SUCC1_19720</name>
</gene>
<dbReference type="GO" id="GO:0009249">
    <property type="term" value="P:protein lipoylation"/>
    <property type="evidence" value="ECO:0007669"/>
    <property type="project" value="InterPro"/>
</dbReference>
<dbReference type="PROSITE" id="PS51733">
    <property type="entry name" value="BPL_LPL_CATALYTIC"/>
    <property type="match status" value="1"/>
</dbReference>
<evidence type="ECO:0000256" key="5">
    <source>
        <dbReference type="HAMAP-Rule" id="MF_00013"/>
    </source>
</evidence>
<comment type="similarity">
    <text evidence="5 6">Belongs to the LipB family.</text>
</comment>
<reference evidence="11" key="1">
    <citation type="submission" date="2022-12" db="EMBL/GenBank/DDBJ databases">
        <title>Reference genome sequencing for broad-spectrum identification of bacterial and archaeal isolates by mass spectrometry.</title>
        <authorList>
            <person name="Sekiguchi Y."/>
            <person name="Tourlousse D.M."/>
        </authorList>
    </citation>
    <scope>NUCLEOTIDE SEQUENCE</scope>
    <source>
        <strain evidence="11">10succ1</strain>
    </source>
</reference>
<keyword evidence="12" id="KW-1185">Reference proteome</keyword>
<evidence type="ECO:0000256" key="4">
    <source>
        <dbReference type="ARBA" id="ARBA00024732"/>
    </source>
</evidence>
<evidence type="ECO:0000256" key="8">
    <source>
        <dbReference type="PIRSR" id="PIRSR016262-2"/>
    </source>
</evidence>
<dbReference type="SUPFAM" id="SSF55681">
    <property type="entry name" value="Class II aaRS and biotin synthetases"/>
    <property type="match status" value="1"/>
</dbReference>
<feature type="domain" description="BPL/LPL catalytic" evidence="10">
    <location>
        <begin position="31"/>
        <end position="212"/>
    </location>
</feature>
<evidence type="ECO:0000256" key="7">
    <source>
        <dbReference type="PIRSR" id="PIRSR016262-1"/>
    </source>
</evidence>
<dbReference type="Pfam" id="PF21948">
    <property type="entry name" value="LplA-B_cat"/>
    <property type="match status" value="1"/>
</dbReference>
<feature type="site" description="Lowers pKa of active site Cys" evidence="5 9">
    <location>
        <position position="140"/>
    </location>
</feature>
<protein>
    <recommendedName>
        <fullName evidence="5 6">Octanoyltransferase</fullName>
        <ecNumber evidence="5 6">2.3.1.181</ecNumber>
    </recommendedName>
    <alternativeName>
        <fullName evidence="5">Lipoate-protein ligase B</fullName>
    </alternativeName>
    <alternativeName>
        <fullName evidence="5">Lipoyl/octanoyl transferase</fullName>
    </alternativeName>
    <alternativeName>
        <fullName evidence="5">Octanoyl-[acyl-carrier-protein]-protein N-octanoyltransferase</fullName>
    </alternativeName>
</protein>
<dbReference type="PANTHER" id="PTHR10993">
    <property type="entry name" value="OCTANOYLTRANSFERASE"/>
    <property type="match status" value="1"/>
</dbReference>
<comment type="pathway">
    <text evidence="1 5 6">Protein modification; protein lipoylation via endogenous pathway; protein N(6)-(lipoyl)lysine from octanoyl-[acyl-carrier-protein]: step 1/2.</text>
</comment>
<dbReference type="Gene3D" id="3.30.930.10">
    <property type="entry name" value="Bira Bifunctional Protein, Domain 2"/>
    <property type="match status" value="1"/>
</dbReference>
<comment type="subcellular location">
    <subcellularLocation>
        <location evidence="5">Cytoplasm</location>
    </subcellularLocation>
</comment>
<proteinExistence type="inferred from homology"/>
<dbReference type="AlphaFoldDB" id="A0A9W6GLA5"/>
<evidence type="ECO:0000259" key="10">
    <source>
        <dbReference type="PROSITE" id="PS51733"/>
    </source>
</evidence>
<dbReference type="HAMAP" id="MF_00013">
    <property type="entry name" value="LipB"/>
    <property type="match status" value="1"/>
</dbReference>
<dbReference type="PANTHER" id="PTHR10993:SF7">
    <property type="entry name" value="LIPOYLTRANSFERASE 2, MITOCHONDRIAL-RELATED"/>
    <property type="match status" value="1"/>
</dbReference>
<accession>A0A9W6GLA5</accession>
<comment type="function">
    <text evidence="4 5 6">Catalyzes the transfer of endogenously produced octanoic acid from octanoyl-acyl-carrier-protein onto the lipoyl domains of lipoate-dependent enzymes. Lipoyl-ACP can also act as a substrate although octanoyl-ACP is likely to be the physiological substrate.</text>
</comment>
<feature type="binding site" evidence="5 8">
    <location>
        <begin position="76"/>
        <end position="83"/>
    </location>
    <ligand>
        <name>substrate</name>
    </ligand>
</feature>
<dbReference type="Proteomes" id="UP001144471">
    <property type="component" value="Unassembled WGS sequence"/>
</dbReference>
<dbReference type="EC" id="2.3.1.181" evidence="5 6"/>
<dbReference type="RefSeq" id="WP_281835636.1">
    <property type="nucleotide sequence ID" value="NZ_BSDY01000008.1"/>
</dbReference>
<organism evidence="11 12">
    <name type="scientific">Propionigenium maris DSM 9537</name>
    <dbReference type="NCBI Taxonomy" id="1123000"/>
    <lineage>
        <taxon>Bacteria</taxon>
        <taxon>Fusobacteriati</taxon>
        <taxon>Fusobacteriota</taxon>
        <taxon>Fusobacteriia</taxon>
        <taxon>Fusobacteriales</taxon>
        <taxon>Fusobacteriaceae</taxon>
        <taxon>Propionigenium</taxon>
    </lineage>
</organism>
<dbReference type="NCBIfam" id="TIGR00214">
    <property type="entry name" value="lipB"/>
    <property type="match status" value="1"/>
</dbReference>
<evidence type="ECO:0000313" key="12">
    <source>
        <dbReference type="Proteomes" id="UP001144471"/>
    </source>
</evidence>
<dbReference type="InterPro" id="IPR000544">
    <property type="entry name" value="Octanoyltransferase"/>
</dbReference>
<comment type="catalytic activity">
    <reaction evidence="5 6">
        <text>octanoyl-[ACP] + L-lysyl-[protein] = N(6)-octanoyl-L-lysyl-[protein] + holo-[ACP] + H(+)</text>
        <dbReference type="Rhea" id="RHEA:17665"/>
        <dbReference type="Rhea" id="RHEA-COMP:9636"/>
        <dbReference type="Rhea" id="RHEA-COMP:9685"/>
        <dbReference type="Rhea" id="RHEA-COMP:9752"/>
        <dbReference type="Rhea" id="RHEA-COMP:9928"/>
        <dbReference type="ChEBI" id="CHEBI:15378"/>
        <dbReference type="ChEBI" id="CHEBI:29969"/>
        <dbReference type="ChEBI" id="CHEBI:64479"/>
        <dbReference type="ChEBI" id="CHEBI:78463"/>
        <dbReference type="ChEBI" id="CHEBI:78809"/>
        <dbReference type="EC" id="2.3.1.181"/>
    </reaction>
</comment>
<keyword evidence="5" id="KW-0963">Cytoplasm</keyword>
<dbReference type="CDD" id="cd16444">
    <property type="entry name" value="LipB"/>
    <property type="match status" value="1"/>
</dbReference>
<evidence type="ECO:0000256" key="9">
    <source>
        <dbReference type="PIRSR" id="PIRSR016262-3"/>
    </source>
</evidence>
<dbReference type="PIRSF" id="PIRSF016262">
    <property type="entry name" value="LPLase"/>
    <property type="match status" value="1"/>
</dbReference>
<keyword evidence="3 5" id="KW-0012">Acyltransferase</keyword>
<keyword evidence="2 5" id="KW-0808">Transferase</keyword>
<feature type="binding site" evidence="5 8">
    <location>
        <begin position="143"/>
        <end position="145"/>
    </location>
    <ligand>
        <name>substrate</name>
    </ligand>
</feature>
<dbReference type="GO" id="GO:0005737">
    <property type="term" value="C:cytoplasm"/>
    <property type="evidence" value="ECO:0007669"/>
    <property type="project" value="UniProtKB-SubCell"/>
</dbReference>
<dbReference type="GO" id="GO:0033819">
    <property type="term" value="F:lipoyl(octanoyl) transferase activity"/>
    <property type="evidence" value="ECO:0007669"/>
    <property type="project" value="UniProtKB-EC"/>
</dbReference>
<evidence type="ECO:0000256" key="6">
    <source>
        <dbReference type="PIRNR" id="PIRNR016262"/>
    </source>
</evidence>